<reference evidence="2 3" key="1">
    <citation type="submission" date="2019-03" db="EMBL/GenBank/DDBJ databases">
        <title>Draft genome sequences of novel Actinobacteria.</title>
        <authorList>
            <person name="Sahin N."/>
            <person name="Ay H."/>
            <person name="Saygin H."/>
        </authorList>
    </citation>
    <scope>NUCLEOTIDE SEQUENCE [LARGE SCALE GENOMIC DNA]</scope>
    <source>
        <strain evidence="2 3">H3C3</strain>
    </source>
</reference>
<evidence type="ECO:0000313" key="2">
    <source>
        <dbReference type="EMBL" id="TDD68696.1"/>
    </source>
</evidence>
<protein>
    <submittedName>
        <fullName evidence="2">Uncharacterized protein</fullName>
    </submittedName>
</protein>
<feature type="transmembrane region" description="Helical" evidence="1">
    <location>
        <begin position="60"/>
        <end position="79"/>
    </location>
</feature>
<keyword evidence="1" id="KW-0812">Transmembrane</keyword>
<accession>A0A4R5ABV8</accession>
<sequence length="83" mass="8675">MGHHVRLRVVGGMLIVMGAVYGIACAFIPFFGGLFGAAGFLIGGFLLIRAARYEGKRAAAFTLAGVAVAGILLSMVYLFPKPD</sequence>
<keyword evidence="1" id="KW-0472">Membrane</keyword>
<organism evidence="2 3">
    <name type="scientific">Actinomadura rubrisoli</name>
    <dbReference type="NCBI Taxonomy" id="2530368"/>
    <lineage>
        <taxon>Bacteria</taxon>
        <taxon>Bacillati</taxon>
        <taxon>Actinomycetota</taxon>
        <taxon>Actinomycetes</taxon>
        <taxon>Streptosporangiales</taxon>
        <taxon>Thermomonosporaceae</taxon>
        <taxon>Actinomadura</taxon>
    </lineage>
</organism>
<evidence type="ECO:0000313" key="3">
    <source>
        <dbReference type="Proteomes" id="UP000294513"/>
    </source>
</evidence>
<keyword evidence="3" id="KW-1185">Reference proteome</keyword>
<dbReference type="Proteomes" id="UP000294513">
    <property type="component" value="Unassembled WGS sequence"/>
</dbReference>
<dbReference type="EMBL" id="SMKU01000334">
    <property type="protein sequence ID" value="TDD68696.1"/>
    <property type="molecule type" value="Genomic_DNA"/>
</dbReference>
<dbReference type="RefSeq" id="WP_131902200.1">
    <property type="nucleotide sequence ID" value="NZ_SMKU01000334.1"/>
</dbReference>
<feature type="transmembrane region" description="Helical" evidence="1">
    <location>
        <begin position="7"/>
        <end position="24"/>
    </location>
</feature>
<dbReference type="AlphaFoldDB" id="A0A4R5ABV8"/>
<name>A0A4R5ABV8_9ACTN</name>
<evidence type="ECO:0000256" key="1">
    <source>
        <dbReference type="SAM" id="Phobius"/>
    </source>
</evidence>
<gene>
    <name evidence="2" type="ORF">E1298_38140</name>
</gene>
<keyword evidence="1" id="KW-1133">Transmembrane helix</keyword>
<proteinExistence type="predicted"/>
<comment type="caution">
    <text evidence="2">The sequence shown here is derived from an EMBL/GenBank/DDBJ whole genome shotgun (WGS) entry which is preliminary data.</text>
</comment>
<feature type="transmembrane region" description="Helical" evidence="1">
    <location>
        <begin position="30"/>
        <end position="48"/>
    </location>
</feature>